<dbReference type="EMBL" id="MVHF01000019">
    <property type="protein sequence ID" value="ORA33734.1"/>
    <property type="molecule type" value="Genomic_DNA"/>
</dbReference>
<comment type="caution">
    <text evidence="4">The sequence shown here is derived from an EMBL/GenBank/DDBJ whole genome shotgun (WGS) entry which is preliminary data.</text>
</comment>
<dbReference type="InterPro" id="IPR029058">
    <property type="entry name" value="AB_hydrolase_fold"/>
</dbReference>
<feature type="transmembrane region" description="Helical" evidence="3">
    <location>
        <begin position="52"/>
        <end position="74"/>
    </location>
</feature>
<dbReference type="SUPFAM" id="SSF53474">
    <property type="entry name" value="alpha/beta-Hydrolases"/>
    <property type="match status" value="1"/>
</dbReference>
<keyword evidence="2" id="KW-0964">Secreted</keyword>
<dbReference type="Proteomes" id="UP000192448">
    <property type="component" value="Unassembled WGS sequence"/>
</dbReference>
<dbReference type="GO" id="GO:0016747">
    <property type="term" value="F:acyltransferase activity, transferring groups other than amino-acyl groups"/>
    <property type="evidence" value="ECO:0007669"/>
    <property type="project" value="TreeGrafter"/>
</dbReference>
<organism evidence="4 5">
    <name type="scientific">Mycobacterium aquaticum</name>
    <dbReference type="NCBI Taxonomy" id="1927124"/>
    <lineage>
        <taxon>Bacteria</taxon>
        <taxon>Bacillati</taxon>
        <taxon>Actinomycetota</taxon>
        <taxon>Actinomycetes</taxon>
        <taxon>Mycobacteriales</taxon>
        <taxon>Mycobacteriaceae</taxon>
        <taxon>Mycobacterium</taxon>
    </lineage>
</organism>
<dbReference type="InterPro" id="IPR000801">
    <property type="entry name" value="Esterase-like"/>
</dbReference>
<gene>
    <name evidence="4" type="ORF">BST13_19310</name>
</gene>
<feature type="transmembrane region" description="Helical" evidence="3">
    <location>
        <begin position="86"/>
        <end position="106"/>
    </location>
</feature>
<keyword evidence="5" id="KW-1185">Reference proteome</keyword>
<dbReference type="GO" id="GO:0005576">
    <property type="term" value="C:extracellular region"/>
    <property type="evidence" value="ECO:0007669"/>
    <property type="project" value="UniProtKB-SubCell"/>
</dbReference>
<name>A0A1X0AUJ5_9MYCO</name>
<evidence type="ECO:0000256" key="2">
    <source>
        <dbReference type="ARBA" id="ARBA00022525"/>
    </source>
</evidence>
<keyword evidence="3" id="KW-1133">Transmembrane helix</keyword>
<keyword evidence="3" id="KW-0472">Membrane</keyword>
<comment type="subcellular location">
    <subcellularLocation>
        <location evidence="1">Secreted</location>
    </subcellularLocation>
</comment>
<dbReference type="STRING" id="1927124.BST13_19310"/>
<accession>A0A1X0AUJ5</accession>
<feature type="transmembrane region" description="Helical" evidence="3">
    <location>
        <begin position="118"/>
        <end position="139"/>
    </location>
</feature>
<dbReference type="InterPro" id="IPR050583">
    <property type="entry name" value="Mycobacterial_A85_antigen"/>
</dbReference>
<evidence type="ECO:0000256" key="3">
    <source>
        <dbReference type="SAM" id="Phobius"/>
    </source>
</evidence>
<dbReference type="AlphaFoldDB" id="A0A1X0AUJ5"/>
<dbReference type="Gene3D" id="3.40.50.1820">
    <property type="entry name" value="alpha/beta hydrolase"/>
    <property type="match status" value="1"/>
</dbReference>
<evidence type="ECO:0000313" key="5">
    <source>
        <dbReference type="Proteomes" id="UP000192448"/>
    </source>
</evidence>
<dbReference type="PANTHER" id="PTHR48098">
    <property type="entry name" value="ENTEROCHELIN ESTERASE-RELATED"/>
    <property type="match status" value="1"/>
</dbReference>
<proteinExistence type="predicted"/>
<dbReference type="Pfam" id="PF00756">
    <property type="entry name" value="Esterase"/>
    <property type="match status" value="1"/>
</dbReference>
<sequence>MIARASRRATNHEPQAEEHCMSLISGVVPIALEVLAIAALVLGIGRQADRPLLRWVTVALLTGVLLAVVVRTFVKYQGWSEKAASLGSVLWVVITGFAAAMAVLAWRGSRWWRRVVSVLAVVLAVLCGFSELNIATGYFPTVQSAWQRVTGSDPPQWIDEAALATMRQNHEEPTRGTMVWVDIPREASGFGHRRELVYLPPAWFRSDPPPKLPAVMAIGAEFSHPSDWPESGGALKTLDEFAAFHRGNTPVVVFPDSTGTFNNDTECVNGPRGNAADHLTEDVRPYVVSRFGVSPDPAHWGLLGWSSGGTCALMLAARNPELFSAFVALDGQLGPNSGTKPQTIARLFGGDADAWAAFDPKTLIEKHGRYANMAAWLGVSEDTPTVHRAGGDDPLQPEAVAGWDQYSEDHAANANKLCGLLSAHNVECSVVSYPGDHTFTAAAQGFADALPWLAGRLATPDAEQRPLPGNG</sequence>
<dbReference type="PANTHER" id="PTHR48098:SF1">
    <property type="entry name" value="DIACYLGLYCEROL ACYLTRANSFERASE_MYCOLYLTRANSFERASE AG85A"/>
    <property type="match status" value="1"/>
</dbReference>
<reference evidence="4 5" key="1">
    <citation type="submission" date="2017-02" db="EMBL/GenBank/DDBJ databases">
        <title>The new phylogeny of genus Mycobacterium.</title>
        <authorList>
            <person name="Tortoli E."/>
            <person name="Trovato A."/>
            <person name="Cirillo D.M."/>
        </authorList>
    </citation>
    <scope>NUCLEOTIDE SEQUENCE [LARGE SCALE GENOMIC DNA]</scope>
    <source>
        <strain evidence="4 5">RW6</strain>
    </source>
</reference>
<evidence type="ECO:0000313" key="4">
    <source>
        <dbReference type="EMBL" id="ORA33734.1"/>
    </source>
</evidence>
<evidence type="ECO:0008006" key="6">
    <source>
        <dbReference type="Google" id="ProtNLM"/>
    </source>
</evidence>
<protein>
    <recommendedName>
        <fullName evidence="6">Esterase</fullName>
    </recommendedName>
</protein>
<keyword evidence="3" id="KW-0812">Transmembrane</keyword>
<feature type="transmembrane region" description="Helical" evidence="3">
    <location>
        <begin position="23"/>
        <end position="45"/>
    </location>
</feature>
<evidence type="ECO:0000256" key="1">
    <source>
        <dbReference type="ARBA" id="ARBA00004613"/>
    </source>
</evidence>